<feature type="chain" id="PRO_5004277195" description="Organic solvent tolerance-like N-terminal domain-containing protein" evidence="2">
    <location>
        <begin position="20"/>
        <end position="153"/>
    </location>
</feature>
<dbReference type="GeneID" id="93011218"/>
<feature type="region of interest" description="Disordered" evidence="1">
    <location>
        <begin position="106"/>
        <end position="153"/>
    </location>
</feature>
<keyword evidence="2" id="KW-0732">Signal</keyword>
<name>Q6MRL1_BDEBA</name>
<dbReference type="HOGENOM" id="CLU_1764437_0_0_7"/>
<sequence length="153" mass="16696">MKFLIPFAAVLTLSHVASAESIYCTFTEPFISVSYNSDTNKVKVSTPDQGSVELTGKVTFDKGGLIHITSEGLNHKLTVNTTKEGSDGMSDFVYPFEGVINTDQIYGGCETDTLKKTEPTPEPEPQPQPQPQPEPQPQPQPQPQPEPQPQPNP</sequence>
<dbReference type="KEGG" id="bba:Bd0067"/>
<evidence type="ECO:0000313" key="4">
    <source>
        <dbReference type="Proteomes" id="UP000008080"/>
    </source>
</evidence>
<evidence type="ECO:0000256" key="1">
    <source>
        <dbReference type="SAM" id="MobiDB-lite"/>
    </source>
</evidence>
<evidence type="ECO:0000313" key="3">
    <source>
        <dbReference type="EMBL" id="CAE77747.1"/>
    </source>
</evidence>
<evidence type="ECO:0000256" key="2">
    <source>
        <dbReference type="SAM" id="SignalP"/>
    </source>
</evidence>
<dbReference type="AlphaFoldDB" id="Q6MRL1"/>
<accession>Q6MRL1</accession>
<evidence type="ECO:0008006" key="5">
    <source>
        <dbReference type="Google" id="ProtNLM"/>
    </source>
</evidence>
<feature type="signal peptide" evidence="2">
    <location>
        <begin position="1"/>
        <end position="19"/>
    </location>
</feature>
<protein>
    <recommendedName>
        <fullName evidence="5">Organic solvent tolerance-like N-terminal domain-containing protein</fullName>
    </recommendedName>
</protein>
<dbReference type="EMBL" id="BX842646">
    <property type="protein sequence ID" value="CAE77747.1"/>
    <property type="molecule type" value="Genomic_DNA"/>
</dbReference>
<dbReference type="RefSeq" id="WP_011162688.1">
    <property type="nucleotide sequence ID" value="NC_005363.1"/>
</dbReference>
<reference evidence="3 4" key="1">
    <citation type="journal article" date="2004" name="Science">
        <title>A predator unmasked: life cycle of Bdellovibrio bacteriovorus from a genomic perspective.</title>
        <authorList>
            <person name="Rendulic S."/>
            <person name="Jagtap P."/>
            <person name="Rosinus A."/>
            <person name="Eppinger M."/>
            <person name="Baar C."/>
            <person name="Lanz C."/>
            <person name="Keller H."/>
            <person name="Lambert C."/>
            <person name="Evans K.J."/>
            <person name="Goesmann A."/>
            <person name="Meyer F."/>
            <person name="Sockett R.E."/>
            <person name="Schuster S.C."/>
        </authorList>
    </citation>
    <scope>NUCLEOTIDE SEQUENCE [LARGE SCALE GENOMIC DNA]</scope>
    <source>
        <strain evidence="4">ATCC 15356 / DSM 50701 / NCIMB 9529 / HD100</strain>
    </source>
</reference>
<organism evidence="3 4">
    <name type="scientific">Bdellovibrio bacteriovorus (strain ATCC 15356 / DSM 50701 / NCIMB 9529 / HD100)</name>
    <dbReference type="NCBI Taxonomy" id="264462"/>
    <lineage>
        <taxon>Bacteria</taxon>
        <taxon>Pseudomonadati</taxon>
        <taxon>Bdellovibrionota</taxon>
        <taxon>Bdellovibrionia</taxon>
        <taxon>Bdellovibrionales</taxon>
        <taxon>Pseudobdellovibrionaceae</taxon>
        <taxon>Bdellovibrio</taxon>
    </lineage>
</organism>
<keyword evidence="4" id="KW-1185">Reference proteome</keyword>
<feature type="compositionally biased region" description="Pro residues" evidence="1">
    <location>
        <begin position="120"/>
        <end position="153"/>
    </location>
</feature>
<gene>
    <name evidence="3" type="ordered locus">Bd0067</name>
</gene>
<proteinExistence type="predicted"/>
<dbReference type="Proteomes" id="UP000008080">
    <property type="component" value="Chromosome"/>
</dbReference>